<keyword evidence="1" id="KW-0472">Membrane</keyword>
<proteinExistence type="predicted"/>
<sequence>MSFLFYSNGTKTEVEEMTTFLEEVIGTALLTIFGADVFATGIAIPLCI</sequence>
<dbReference type="Proteomes" id="UP000593626">
    <property type="component" value="Chromosome"/>
</dbReference>
<dbReference type="KEGG" id="mcui:G8O30_13165"/>
<name>A0A7S8HGW1_9BACI</name>
<keyword evidence="3" id="KW-1185">Reference proteome</keyword>
<organism evidence="2 3">
    <name type="scientific">Mangrovibacillus cuniculi</name>
    <dbReference type="NCBI Taxonomy" id="2593652"/>
    <lineage>
        <taxon>Bacteria</taxon>
        <taxon>Bacillati</taxon>
        <taxon>Bacillota</taxon>
        <taxon>Bacilli</taxon>
        <taxon>Bacillales</taxon>
        <taxon>Bacillaceae</taxon>
        <taxon>Mangrovibacillus</taxon>
    </lineage>
</organism>
<keyword evidence="1" id="KW-0812">Transmembrane</keyword>
<evidence type="ECO:0000313" key="3">
    <source>
        <dbReference type="Proteomes" id="UP000593626"/>
    </source>
</evidence>
<dbReference type="AlphaFoldDB" id="A0A7S8HGW1"/>
<feature type="transmembrane region" description="Helical" evidence="1">
    <location>
        <begin position="24"/>
        <end position="47"/>
    </location>
</feature>
<protein>
    <submittedName>
        <fullName evidence="2">Uncharacterized protein</fullName>
    </submittedName>
</protein>
<reference evidence="2 3" key="1">
    <citation type="submission" date="2019-07" db="EMBL/GenBank/DDBJ databases">
        <title>Genome sequence of 2 isolates from Red Sea Mangroves.</title>
        <authorList>
            <person name="Sefrji F."/>
            <person name="Michoud G."/>
            <person name="Merlino G."/>
            <person name="Daffonchio D."/>
        </authorList>
    </citation>
    <scope>NUCLEOTIDE SEQUENCE [LARGE SCALE GENOMIC DNA]</scope>
    <source>
        <strain evidence="2 3">R1DC41</strain>
    </source>
</reference>
<keyword evidence="1" id="KW-1133">Transmembrane helix</keyword>
<evidence type="ECO:0000256" key="1">
    <source>
        <dbReference type="SAM" id="Phobius"/>
    </source>
</evidence>
<evidence type="ECO:0000313" key="2">
    <source>
        <dbReference type="EMBL" id="QPC47840.1"/>
    </source>
</evidence>
<accession>A0A7S8HGW1</accession>
<gene>
    <name evidence="2" type="ORF">G8O30_13165</name>
</gene>
<dbReference type="EMBL" id="CP049742">
    <property type="protein sequence ID" value="QPC47840.1"/>
    <property type="molecule type" value="Genomic_DNA"/>
</dbReference>
<dbReference type="RefSeq" id="WP_239672518.1">
    <property type="nucleotide sequence ID" value="NZ_CP049742.1"/>
</dbReference>